<name>A0A1M3KXF3_9BACT</name>
<organism evidence="1 2">
    <name type="scientific">Candidatus Kapaibacterium thiocyanatum</name>
    <dbReference type="NCBI Taxonomy" id="1895771"/>
    <lineage>
        <taxon>Bacteria</taxon>
        <taxon>Pseudomonadati</taxon>
        <taxon>Candidatus Kapaibacteriota</taxon>
        <taxon>Candidatus Kapaibacteriia</taxon>
        <taxon>Candidatus Kapaibacteriales</taxon>
        <taxon>Candidatus Kapaibacteriaceae</taxon>
        <taxon>Candidatus Kapaibacterium</taxon>
    </lineage>
</organism>
<accession>A0A1M3KXF3</accession>
<proteinExistence type="predicted"/>
<evidence type="ECO:0000313" key="2">
    <source>
        <dbReference type="Proteomes" id="UP000184233"/>
    </source>
</evidence>
<reference evidence="1 2" key="1">
    <citation type="submission" date="2016-09" db="EMBL/GenBank/DDBJ databases">
        <title>Genome-resolved meta-omics ties microbial dynamics to process performance in biotechnology for thiocyanate degradation.</title>
        <authorList>
            <person name="Kantor R.S."/>
            <person name="Huddy R.J."/>
            <person name="Iyer R."/>
            <person name="Thomas B.C."/>
            <person name="Brown C.T."/>
            <person name="Anantharaman K."/>
            <person name="Tringe S."/>
            <person name="Hettich R.L."/>
            <person name="Harrison S.T."/>
            <person name="Banfield J.F."/>
        </authorList>
    </citation>
    <scope>NUCLEOTIDE SEQUENCE [LARGE SCALE GENOMIC DNA]</scope>
    <source>
        <strain evidence="1">59-99</strain>
    </source>
</reference>
<dbReference type="Proteomes" id="UP000184233">
    <property type="component" value="Unassembled WGS sequence"/>
</dbReference>
<evidence type="ECO:0000313" key="1">
    <source>
        <dbReference type="EMBL" id="OJX57092.1"/>
    </source>
</evidence>
<gene>
    <name evidence="1" type="ORF">BGO89_11340</name>
</gene>
<protein>
    <submittedName>
        <fullName evidence="1">Uncharacterized protein</fullName>
    </submittedName>
</protein>
<comment type="caution">
    <text evidence="1">The sequence shown here is derived from an EMBL/GenBank/DDBJ whole genome shotgun (WGS) entry which is preliminary data.</text>
</comment>
<dbReference type="AlphaFoldDB" id="A0A1M3KXF3"/>
<dbReference type="EMBL" id="MKVH01000024">
    <property type="protein sequence ID" value="OJX57092.1"/>
    <property type="molecule type" value="Genomic_DNA"/>
</dbReference>
<sequence length="136" mass="15724">MNFIGFRIDHTQLIVGEDFYDLHNYYVFRSLTYDVVARIVTLEWIVSVADYVPEDCPRAITLIMSDVSFFAASPRNPEHGYREDTCLGLSQFVSEDIIQSFGADFVGADRPHYMFDFMSDFILRVYAAEVHCRIEA</sequence>